<keyword evidence="3" id="KW-1185">Reference proteome</keyword>
<dbReference type="CDD" id="cd06152">
    <property type="entry name" value="YjgF_YER057c_UK114_like_4"/>
    <property type="match status" value="1"/>
</dbReference>
<dbReference type="Gene3D" id="3.30.1330.40">
    <property type="entry name" value="RutC-like"/>
    <property type="match status" value="1"/>
</dbReference>
<dbReference type="STRING" id="1296100.A0A1B9FUD6"/>
<evidence type="ECO:0000313" key="2">
    <source>
        <dbReference type="EMBL" id="WVW86844.1"/>
    </source>
</evidence>
<accession>A0A1B9FUD6</accession>
<protein>
    <submittedName>
        <fullName evidence="1">Uncharacterized protein</fullName>
    </submittedName>
</protein>
<gene>
    <name evidence="1" type="ORF">I302_08037</name>
    <name evidence="2" type="ORF">I302_108899</name>
</gene>
<dbReference type="Proteomes" id="UP000092730">
    <property type="component" value="Chromosome 8"/>
</dbReference>
<dbReference type="InterPro" id="IPR006175">
    <property type="entry name" value="YjgF/YER057c/UK114"/>
</dbReference>
<dbReference type="SUPFAM" id="SSF55298">
    <property type="entry name" value="YjgF-like"/>
    <property type="match status" value="1"/>
</dbReference>
<dbReference type="PANTHER" id="PTHR43857:SF1">
    <property type="entry name" value="YJGH FAMILY PROTEIN"/>
    <property type="match status" value="1"/>
</dbReference>
<reference evidence="2" key="2">
    <citation type="submission" date="2013-07" db="EMBL/GenBank/DDBJ databases">
        <authorList>
            <consortium name="The Broad Institute Genome Sequencing Platform"/>
            <person name="Cuomo C."/>
            <person name="Litvintseva A."/>
            <person name="Chen Y."/>
            <person name="Heitman J."/>
            <person name="Sun S."/>
            <person name="Springer D."/>
            <person name="Dromer F."/>
            <person name="Young S.K."/>
            <person name="Zeng Q."/>
            <person name="Gargeya S."/>
            <person name="Fitzgerald M."/>
            <person name="Abouelleil A."/>
            <person name="Alvarado L."/>
            <person name="Berlin A.M."/>
            <person name="Chapman S.B."/>
            <person name="Dewar J."/>
            <person name="Goldberg J."/>
            <person name="Griggs A."/>
            <person name="Gujja S."/>
            <person name="Hansen M."/>
            <person name="Howarth C."/>
            <person name="Imamovic A."/>
            <person name="Larimer J."/>
            <person name="McCowan C."/>
            <person name="Murphy C."/>
            <person name="Pearson M."/>
            <person name="Priest M."/>
            <person name="Roberts A."/>
            <person name="Saif S."/>
            <person name="Shea T."/>
            <person name="Sykes S."/>
            <person name="Wortman J."/>
            <person name="Nusbaum C."/>
            <person name="Birren B."/>
        </authorList>
    </citation>
    <scope>NUCLEOTIDE SEQUENCE</scope>
    <source>
        <strain evidence="2">CBS 10118</strain>
    </source>
</reference>
<dbReference type="EMBL" id="CP144548">
    <property type="protein sequence ID" value="WVW86844.1"/>
    <property type="molecule type" value="Genomic_DNA"/>
</dbReference>
<dbReference type="KEGG" id="kbi:30212436"/>
<dbReference type="VEuPathDB" id="FungiDB:I302_08037"/>
<dbReference type="GeneID" id="30212436"/>
<reference evidence="2" key="4">
    <citation type="submission" date="2024-02" db="EMBL/GenBank/DDBJ databases">
        <title>Comparative genomics of Cryptococcus and Kwoniella reveals pathogenesis evolution and contrasting modes of karyotype evolution via chromosome fusion or intercentromeric recombination.</title>
        <authorList>
            <person name="Coelho M.A."/>
            <person name="David-Palma M."/>
            <person name="Shea T."/>
            <person name="Bowers K."/>
            <person name="McGinley-Smith S."/>
            <person name="Mohammad A.W."/>
            <person name="Gnirke A."/>
            <person name="Yurkov A.M."/>
            <person name="Nowrousian M."/>
            <person name="Sun S."/>
            <person name="Cuomo C.A."/>
            <person name="Heitman J."/>
        </authorList>
    </citation>
    <scope>NUCLEOTIDE SEQUENCE</scope>
    <source>
        <strain evidence="2">CBS 10118</strain>
    </source>
</reference>
<dbReference type="RefSeq" id="XP_019043459.1">
    <property type="nucleotide sequence ID" value="XM_019194623.1"/>
</dbReference>
<dbReference type="PANTHER" id="PTHR43857">
    <property type="entry name" value="BLR7761 PROTEIN"/>
    <property type="match status" value="1"/>
</dbReference>
<reference evidence="1" key="3">
    <citation type="submission" date="2014-01" db="EMBL/GenBank/DDBJ databases">
        <title>Evolution of pathogenesis and genome organization in the Tremellales.</title>
        <authorList>
            <person name="Cuomo C."/>
            <person name="Litvintseva A."/>
            <person name="Heitman J."/>
            <person name="Chen Y."/>
            <person name="Sun S."/>
            <person name="Springer D."/>
            <person name="Dromer F."/>
            <person name="Young S."/>
            <person name="Zeng Q."/>
            <person name="Chapman S."/>
            <person name="Gujja S."/>
            <person name="Saif S."/>
            <person name="Birren B."/>
        </authorList>
    </citation>
    <scope>NUCLEOTIDE SEQUENCE</scope>
    <source>
        <strain evidence="1">CBS 10118</strain>
    </source>
</reference>
<sequence length="141" mass="15797">MLNLTYTTYPGLGEWARTVRHYSQAVRVGNIIHISGQGGWDPNKFENITFDPDISRQIDKAFENVQLALVSAGGKGWKQVYKVTSYHVTSSSVIDEEITQAMVRNLKKWMPDHAPIWTEIGVRGLGAEGMEVEIEVEAFDG</sequence>
<dbReference type="OrthoDB" id="309640at2759"/>
<reference evidence="1" key="1">
    <citation type="submission" date="2013-07" db="EMBL/GenBank/DDBJ databases">
        <title>The Genome Sequence of Cryptococcus bestiolae CBS10118.</title>
        <authorList>
            <consortium name="The Broad Institute Genome Sequencing Platform"/>
            <person name="Cuomo C."/>
            <person name="Litvintseva A."/>
            <person name="Chen Y."/>
            <person name="Heitman J."/>
            <person name="Sun S."/>
            <person name="Springer D."/>
            <person name="Dromer F."/>
            <person name="Young S.K."/>
            <person name="Zeng Q."/>
            <person name="Gargeya S."/>
            <person name="Fitzgerald M."/>
            <person name="Abouelleil A."/>
            <person name="Alvarado L."/>
            <person name="Berlin A.M."/>
            <person name="Chapman S.B."/>
            <person name="Dewar J."/>
            <person name="Goldberg J."/>
            <person name="Griggs A."/>
            <person name="Gujja S."/>
            <person name="Hansen M."/>
            <person name="Howarth C."/>
            <person name="Imamovic A."/>
            <person name="Larimer J."/>
            <person name="McCowan C."/>
            <person name="Murphy C."/>
            <person name="Pearson M."/>
            <person name="Priest M."/>
            <person name="Roberts A."/>
            <person name="Saif S."/>
            <person name="Shea T."/>
            <person name="Sykes S."/>
            <person name="Wortman J."/>
            <person name="Nusbaum C."/>
            <person name="Birren B."/>
        </authorList>
    </citation>
    <scope>NUCLEOTIDE SEQUENCE [LARGE SCALE GENOMIC DNA]</scope>
    <source>
        <strain evidence="1">CBS 10118</strain>
    </source>
</reference>
<dbReference type="Pfam" id="PF01042">
    <property type="entry name" value="Ribonuc_L-PSP"/>
    <property type="match status" value="1"/>
</dbReference>
<name>A0A1B9FUD6_9TREE</name>
<organism evidence="1">
    <name type="scientific">Kwoniella bestiolae CBS 10118</name>
    <dbReference type="NCBI Taxonomy" id="1296100"/>
    <lineage>
        <taxon>Eukaryota</taxon>
        <taxon>Fungi</taxon>
        <taxon>Dikarya</taxon>
        <taxon>Basidiomycota</taxon>
        <taxon>Agaricomycotina</taxon>
        <taxon>Tremellomycetes</taxon>
        <taxon>Tremellales</taxon>
        <taxon>Cryptococcaceae</taxon>
        <taxon>Kwoniella</taxon>
    </lineage>
</organism>
<evidence type="ECO:0000313" key="3">
    <source>
        <dbReference type="Proteomes" id="UP000092730"/>
    </source>
</evidence>
<evidence type="ECO:0000313" key="1">
    <source>
        <dbReference type="EMBL" id="OCF22389.1"/>
    </source>
</evidence>
<dbReference type="AlphaFoldDB" id="A0A1B9FUD6"/>
<proteinExistence type="predicted"/>
<dbReference type="EMBL" id="KI894025">
    <property type="protein sequence ID" value="OCF22389.1"/>
    <property type="molecule type" value="Genomic_DNA"/>
</dbReference>
<dbReference type="InterPro" id="IPR035959">
    <property type="entry name" value="RutC-like_sf"/>
</dbReference>